<evidence type="ECO:0000256" key="1">
    <source>
        <dbReference type="ARBA" id="ARBA00003701"/>
    </source>
</evidence>
<keyword evidence="7 17" id="KW-0812">Transmembrane</keyword>
<evidence type="ECO:0000256" key="17">
    <source>
        <dbReference type="SAM" id="Phobius"/>
    </source>
</evidence>
<evidence type="ECO:0000256" key="14">
    <source>
        <dbReference type="ARBA" id="ARBA00038540"/>
    </source>
</evidence>
<dbReference type="Proteomes" id="UP000318571">
    <property type="component" value="Chromosome 10"/>
</dbReference>
<comment type="subcellular location">
    <subcellularLocation>
        <location evidence="3">Endoplasmic reticulum membrane</location>
        <topology evidence="3">Multi-pass membrane protein</topology>
    </subcellularLocation>
    <subcellularLocation>
        <location evidence="2">Mitochondrion outer membrane</location>
    </subcellularLocation>
</comment>
<dbReference type="EC" id="2.5.1.18" evidence="5"/>
<comment type="function">
    <text evidence="1">Conjugation of reduced glutathione to a wide number of exogenous and endogenous hydrophobic electrophiles.</text>
</comment>
<sequence length="142" mass="16355">MEMNKDLVKSFAFYGALLAGKVLVMAFLTARQRFAKKAFANPEDAISTKGKVTLQDPDVERVRRAHQNDLENIFPFFFLGPLYLLTNPTTYAAMMCFRVFTAARFIHTFVYIFQVPQPSRALAFFTGMIVNFYMIYYIITGF</sequence>
<protein>
    <recommendedName>
        <fullName evidence="15">Microsomal glutathione S-transferase 1</fullName>
        <ecNumber evidence="5">2.5.1.18</ecNumber>
    </recommendedName>
</protein>
<keyword evidence="10 17" id="KW-1133">Transmembrane helix</keyword>
<dbReference type="GO" id="GO:0005789">
    <property type="term" value="C:endoplasmic reticulum membrane"/>
    <property type="evidence" value="ECO:0007669"/>
    <property type="project" value="UniProtKB-SubCell"/>
</dbReference>
<evidence type="ECO:0000256" key="13">
    <source>
        <dbReference type="ARBA" id="ARBA00023136"/>
    </source>
</evidence>
<feature type="transmembrane region" description="Helical" evidence="17">
    <location>
        <begin position="120"/>
        <end position="139"/>
    </location>
</feature>
<dbReference type="AlphaFoldDB" id="A0A553NBF5"/>
<evidence type="ECO:0000256" key="12">
    <source>
        <dbReference type="ARBA" id="ARBA00023128"/>
    </source>
</evidence>
<evidence type="ECO:0000256" key="10">
    <source>
        <dbReference type="ARBA" id="ARBA00022989"/>
    </source>
</evidence>
<keyword evidence="6" id="KW-0808">Transferase</keyword>
<keyword evidence="9" id="KW-0256">Endoplasmic reticulum</keyword>
<evidence type="ECO:0000256" key="6">
    <source>
        <dbReference type="ARBA" id="ARBA00022679"/>
    </source>
</evidence>
<dbReference type="OrthoDB" id="193139at2759"/>
<keyword evidence="13 17" id="KW-0472">Membrane</keyword>
<keyword evidence="19" id="KW-1185">Reference proteome</keyword>
<keyword evidence="8" id="KW-1000">Mitochondrion outer membrane</keyword>
<evidence type="ECO:0000256" key="2">
    <source>
        <dbReference type="ARBA" id="ARBA00004294"/>
    </source>
</evidence>
<keyword evidence="12" id="KW-0496">Mitochondrion</keyword>
<comment type="catalytic activity">
    <reaction evidence="16">
        <text>RX + glutathione = an S-substituted glutathione + a halide anion + H(+)</text>
        <dbReference type="Rhea" id="RHEA:16437"/>
        <dbReference type="ChEBI" id="CHEBI:15378"/>
        <dbReference type="ChEBI" id="CHEBI:16042"/>
        <dbReference type="ChEBI" id="CHEBI:17792"/>
        <dbReference type="ChEBI" id="CHEBI:57925"/>
        <dbReference type="ChEBI" id="CHEBI:90779"/>
        <dbReference type="EC" id="2.5.1.18"/>
    </reaction>
    <physiologicalReaction direction="left-to-right" evidence="16">
        <dbReference type="Rhea" id="RHEA:16438"/>
    </physiologicalReaction>
</comment>
<dbReference type="PANTHER" id="PTHR10689:SF6">
    <property type="entry name" value="MICROSOMAL GLUTATHIONE S-TRANSFERASE 1"/>
    <property type="match status" value="1"/>
</dbReference>
<evidence type="ECO:0000256" key="16">
    <source>
        <dbReference type="ARBA" id="ARBA00049385"/>
    </source>
</evidence>
<evidence type="ECO:0000256" key="9">
    <source>
        <dbReference type="ARBA" id="ARBA00022824"/>
    </source>
</evidence>
<name>A0A553NBF5_TIGCA</name>
<proteinExistence type="inferred from homology"/>
<evidence type="ECO:0000256" key="7">
    <source>
        <dbReference type="ARBA" id="ARBA00022692"/>
    </source>
</evidence>
<evidence type="ECO:0000256" key="4">
    <source>
        <dbReference type="ARBA" id="ARBA00010459"/>
    </source>
</evidence>
<reference evidence="18 19" key="1">
    <citation type="journal article" date="2018" name="Nat. Ecol. Evol.">
        <title>Genomic signatures of mitonuclear coevolution across populations of Tigriopus californicus.</title>
        <authorList>
            <person name="Barreto F.S."/>
            <person name="Watson E.T."/>
            <person name="Lima T.G."/>
            <person name="Willett C.S."/>
            <person name="Edmands S."/>
            <person name="Li W."/>
            <person name="Burton R.S."/>
        </authorList>
    </citation>
    <scope>NUCLEOTIDE SEQUENCE [LARGE SCALE GENOMIC DNA]</scope>
    <source>
        <strain evidence="18 19">San Diego</strain>
    </source>
</reference>
<dbReference type="OMA" id="RAQRCHH"/>
<dbReference type="FunFam" id="1.20.120.550:FF:000002">
    <property type="entry name" value="Microsomal glutathione S-transferase 1"/>
    <property type="match status" value="1"/>
</dbReference>
<dbReference type="GO" id="GO:0005741">
    <property type="term" value="C:mitochondrial outer membrane"/>
    <property type="evidence" value="ECO:0007669"/>
    <property type="project" value="UniProtKB-SubCell"/>
</dbReference>
<dbReference type="InterPro" id="IPR040162">
    <property type="entry name" value="MGST1-like"/>
</dbReference>
<feature type="transmembrane region" description="Helical" evidence="17">
    <location>
        <begin position="12"/>
        <end position="30"/>
    </location>
</feature>
<accession>A0A553NBF5</accession>
<evidence type="ECO:0000313" key="19">
    <source>
        <dbReference type="Proteomes" id="UP000318571"/>
    </source>
</evidence>
<keyword evidence="11" id="KW-0007">Acetylation</keyword>
<comment type="similarity">
    <text evidence="4">Belongs to the MAPEG family.</text>
</comment>
<evidence type="ECO:0000256" key="3">
    <source>
        <dbReference type="ARBA" id="ARBA00004477"/>
    </source>
</evidence>
<comment type="subunit">
    <text evidence="14">Homotrimer; The trimer binds only one molecule of glutathione.</text>
</comment>
<dbReference type="Gene3D" id="1.20.120.550">
    <property type="entry name" value="Membrane associated eicosanoid/glutathione metabolism-like domain"/>
    <property type="match status" value="1"/>
</dbReference>
<organism evidence="18 19">
    <name type="scientific">Tigriopus californicus</name>
    <name type="common">Marine copepod</name>
    <dbReference type="NCBI Taxonomy" id="6832"/>
    <lineage>
        <taxon>Eukaryota</taxon>
        <taxon>Metazoa</taxon>
        <taxon>Ecdysozoa</taxon>
        <taxon>Arthropoda</taxon>
        <taxon>Crustacea</taxon>
        <taxon>Multicrustacea</taxon>
        <taxon>Hexanauplia</taxon>
        <taxon>Copepoda</taxon>
        <taxon>Harpacticoida</taxon>
        <taxon>Harpacticidae</taxon>
        <taxon>Tigriopus</taxon>
    </lineage>
</organism>
<dbReference type="PANTHER" id="PTHR10689">
    <property type="entry name" value="MICROSOMAL GLUTATHIONE S-TRANSFERASE 1"/>
    <property type="match status" value="1"/>
</dbReference>
<evidence type="ECO:0000313" key="18">
    <source>
        <dbReference type="EMBL" id="TRY62771.1"/>
    </source>
</evidence>
<evidence type="ECO:0000256" key="8">
    <source>
        <dbReference type="ARBA" id="ARBA00022787"/>
    </source>
</evidence>
<evidence type="ECO:0000256" key="15">
    <source>
        <dbReference type="ARBA" id="ARBA00039397"/>
    </source>
</evidence>
<dbReference type="Pfam" id="PF01124">
    <property type="entry name" value="MAPEG"/>
    <property type="match status" value="1"/>
</dbReference>
<dbReference type="InterPro" id="IPR023352">
    <property type="entry name" value="MAPEG-like_dom_sf"/>
</dbReference>
<dbReference type="GO" id="GO:0004364">
    <property type="term" value="F:glutathione transferase activity"/>
    <property type="evidence" value="ECO:0007669"/>
    <property type="project" value="UniProtKB-EC"/>
</dbReference>
<dbReference type="STRING" id="6832.A0A553NBF5"/>
<comment type="caution">
    <text evidence="18">The sequence shown here is derived from an EMBL/GenBank/DDBJ whole genome shotgun (WGS) entry which is preliminary data.</text>
</comment>
<evidence type="ECO:0000256" key="11">
    <source>
        <dbReference type="ARBA" id="ARBA00022990"/>
    </source>
</evidence>
<dbReference type="SUPFAM" id="SSF161084">
    <property type="entry name" value="MAPEG domain-like"/>
    <property type="match status" value="1"/>
</dbReference>
<evidence type="ECO:0000256" key="5">
    <source>
        <dbReference type="ARBA" id="ARBA00012452"/>
    </source>
</evidence>
<gene>
    <name evidence="18" type="ORF">TCAL_16576</name>
</gene>
<dbReference type="EMBL" id="VCGU01000458">
    <property type="protein sequence ID" value="TRY62771.1"/>
    <property type="molecule type" value="Genomic_DNA"/>
</dbReference>
<dbReference type="InterPro" id="IPR001129">
    <property type="entry name" value="Membr-assoc_MAPEG"/>
</dbReference>